<dbReference type="InterPro" id="IPR029058">
    <property type="entry name" value="AB_hydrolase_fold"/>
</dbReference>
<keyword evidence="2" id="KW-0732">Signal</keyword>
<keyword evidence="3" id="KW-0325">Glycoprotein</keyword>
<dbReference type="Gene3D" id="3.40.50.1820">
    <property type="entry name" value="alpha/beta hydrolase"/>
    <property type="match status" value="1"/>
</dbReference>
<feature type="domain" description="Carboxylesterase type B" evidence="5">
    <location>
        <begin position="2"/>
        <end position="75"/>
    </location>
</feature>
<comment type="caution">
    <text evidence="6">The sequence shown here is derived from an EMBL/GenBank/DDBJ whole genome shotgun (WGS) entry which is preliminary data.</text>
</comment>
<evidence type="ECO:0000313" key="7">
    <source>
        <dbReference type="Proteomes" id="UP000288716"/>
    </source>
</evidence>
<evidence type="ECO:0000259" key="5">
    <source>
        <dbReference type="Pfam" id="PF00135"/>
    </source>
</evidence>
<dbReference type="OrthoDB" id="3200163at2759"/>
<feature type="region of interest" description="Disordered" evidence="4">
    <location>
        <begin position="1"/>
        <end position="26"/>
    </location>
</feature>
<accession>A0A443SKQ0</accession>
<dbReference type="AlphaFoldDB" id="A0A443SKQ0"/>
<sequence length="87" mass="9594">MPPVTSAHWSGVRSAHSPGSVCPQNVPNIKNETEALKKMTSGRLNTLKKLIPLLQNQSEDCLYLNIYAPAIAKVEKRNERAKVAVKL</sequence>
<dbReference type="InterPro" id="IPR019819">
    <property type="entry name" value="Carboxylesterase_B_CS"/>
</dbReference>
<dbReference type="PANTHER" id="PTHR43903">
    <property type="entry name" value="NEUROLIGIN"/>
    <property type="match status" value="1"/>
</dbReference>
<proteinExistence type="inferred from homology"/>
<dbReference type="VEuPathDB" id="VectorBase:LDEU003931"/>
<keyword evidence="7" id="KW-1185">Reference proteome</keyword>
<name>A0A443SKQ0_9ACAR</name>
<evidence type="ECO:0000256" key="1">
    <source>
        <dbReference type="ARBA" id="ARBA00005964"/>
    </source>
</evidence>
<protein>
    <submittedName>
        <fullName evidence="6">Neuroligin-4: X-linked-like protein</fullName>
    </submittedName>
</protein>
<dbReference type="SUPFAM" id="SSF53474">
    <property type="entry name" value="alpha/beta-Hydrolases"/>
    <property type="match status" value="1"/>
</dbReference>
<dbReference type="InterPro" id="IPR051093">
    <property type="entry name" value="Neuroligin/BSAL"/>
</dbReference>
<evidence type="ECO:0000256" key="2">
    <source>
        <dbReference type="ARBA" id="ARBA00022729"/>
    </source>
</evidence>
<reference evidence="6 7" key="1">
    <citation type="journal article" date="2018" name="Gigascience">
        <title>Genomes of trombidid mites reveal novel predicted allergens and laterally-transferred genes associated with secondary metabolism.</title>
        <authorList>
            <person name="Dong X."/>
            <person name="Chaisiri K."/>
            <person name="Xia D."/>
            <person name="Armstrong S.D."/>
            <person name="Fang Y."/>
            <person name="Donnelly M.J."/>
            <person name="Kadowaki T."/>
            <person name="McGarry J.W."/>
            <person name="Darby A.C."/>
            <person name="Makepeace B.L."/>
        </authorList>
    </citation>
    <scope>NUCLEOTIDE SEQUENCE [LARGE SCALE GENOMIC DNA]</scope>
    <source>
        <strain evidence="6">UoL-UT</strain>
    </source>
</reference>
<evidence type="ECO:0000313" key="6">
    <source>
        <dbReference type="EMBL" id="RWS28109.1"/>
    </source>
</evidence>
<dbReference type="EMBL" id="NCKV01001584">
    <property type="protein sequence ID" value="RWS28109.1"/>
    <property type="molecule type" value="Genomic_DNA"/>
</dbReference>
<organism evidence="6 7">
    <name type="scientific">Leptotrombidium deliense</name>
    <dbReference type="NCBI Taxonomy" id="299467"/>
    <lineage>
        <taxon>Eukaryota</taxon>
        <taxon>Metazoa</taxon>
        <taxon>Ecdysozoa</taxon>
        <taxon>Arthropoda</taxon>
        <taxon>Chelicerata</taxon>
        <taxon>Arachnida</taxon>
        <taxon>Acari</taxon>
        <taxon>Acariformes</taxon>
        <taxon>Trombidiformes</taxon>
        <taxon>Prostigmata</taxon>
        <taxon>Anystina</taxon>
        <taxon>Parasitengona</taxon>
        <taxon>Trombiculoidea</taxon>
        <taxon>Trombiculidae</taxon>
        <taxon>Leptotrombidium</taxon>
    </lineage>
</organism>
<comment type="similarity">
    <text evidence="1">Belongs to the type-B carboxylesterase/lipase family.</text>
</comment>
<evidence type="ECO:0000256" key="4">
    <source>
        <dbReference type="SAM" id="MobiDB-lite"/>
    </source>
</evidence>
<dbReference type="Pfam" id="PF00135">
    <property type="entry name" value="COesterase"/>
    <property type="match status" value="1"/>
</dbReference>
<evidence type="ECO:0000256" key="3">
    <source>
        <dbReference type="ARBA" id="ARBA00023180"/>
    </source>
</evidence>
<gene>
    <name evidence="6" type="ORF">B4U80_01759</name>
</gene>
<dbReference type="PROSITE" id="PS00941">
    <property type="entry name" value="CARBOXYLESTERASE_B_2"/>
    <property type="match status" value="1"/>
</dbReference>
<dbReference type="STRING" id="299467.A0A443SKQ0"/>
<dbReference type="Proteomes" id="UP000288716">
    <property type="component" value="Unassembled WGS sequence"/>
</dbReference>
<dbReference type="InterPro" id="IPR002018">
    <property type="entry name" value="CarbesteraseB"/>
</dbReference>